<keyword evidence="3" id="KW-1185">Reference proteome</keyword>
<name>A0ABT1T2T1_9SPHI</name>
<evidence type="ECO:0008006" key="4">
    <source>
        <dbReference type="Google" id="ProtNLM"/>
    </source>
</evidence>
<keyword evidence="1" id="KW-0732">Signal</keyword>
<gene>
    <name evidence="2" type="ORF">NPE20_13180</name>
</gene>
<comment type="caution">
    <text evidence="2">The sequence shown here is derived from an EMBL/GenBank/DDBJ whole genome shotgun (WGS) entry which is preliminary data.</text>
</comment>
<reference evidence="2 3" key="1">
    <citation type="submission" date="2022-07" db="EMBL/GenBank/DDBJ databases">
        <title>Mucilaginibacter sp. JC4.</title>
        <authorList>
            <person name="Le V."/>
            <person name="Ko S.-R."/>
            <person name="Ahn C.-Y."/>
            <person name="Oh H.-M."/>
        </authorList>
    </citation>
    <scope>NUCLEOTIDE SEQUENCE [LARGE SCALE GENOMIC DNA]</scope>
    <source>
        <strain evidence="2 3">JC4</strain>
    </source>
</reference>
<dbReference type="EMBL" id="JANHOH010000002">
    <property type="protein sequence ID" value="MCQ6958921.1"/>
    <property type="molecule type" value="Genomic_DNA"/>
</dbReference>
<evidence type="ECO:0000313" key="2">
    <source>
        <dbReference type="EMBL" id="MCQ6958921.1"/>
    </source>
</evidence>
<evidence type="ECO:0000256" key="1">
    <source>
        <dbReference type="SAM" id="SignalP"/>
    </source>
</evidence>
<feature type="signal peptide" evidence="1">
    <location>
        <begin position="1"/>
        <end position="19"/>
    </location>
</feature>
<dbReference type="RefSeq" id="WP_256539117.1">
    <property type="nucleotide sequence ID" value="NZ_JANHOH010000002.1"/>
</dbReference>
<feature type="chain" id="PRO_5045170116" description="Lipocalin-like domain-containing protein" evidence="1">
    <location>
        <begin position="20"/>
        <end position="145"/>
    </location>
</feature>
<accession>A0ABT1T2T1</accession>
<sequence>MKLKLLTAVAATVALSAFTIVSTSEKDLVGAWKIDDSRVNSIVKKVIDKAVEANPDAEDQITAQKEAIATMVQGLRLTINADHTYKNVSPQGTKGGKWALTNSGHTLEFTKEDGSVRKDSILESSATRLKLINRDLADTILYVHP</sequence>
<dbReference type="Proteomes" id="UP001204376">
    <property type="component" value="Unassembled WGS sequence"/>
</dbReference>
<proteinExistence type="predicted"/>
<evidence type="ECO:0000313" key="3">
    <source>
        <dbReference type="Proteomes" id="UP001204376"/>
    </source>
</evidence>
<protein>
    <recommendedName>
        <fullName evidence="4">Lipocalin-like domain-containing protein</fullName>
    </recommendedName>
</protein>
<organism evidence="2 3">
    <name type="scientific">Mucilaginibacter aquariorum</name>
    <dbReference type="NCBI Taxonomy" id="2967225"/>
    <lineage>
        <taxon>Bacteria</taxon>
        <taxon>Pseudomonadati</taxon>
        <taxon>Bacteroidota</taxon>
        <taxon>Sphingobacteriia</taxon>
        <taxon>Sphingobacteriales</taxon>
        <taxon>Sphingobacteriaceae</taxon>
        <taxon>Mucilaginibacter</taxon>
    </lineage>
</organism>